<dbReference type="InterPro" id="IPR029058">
    <property type="entry name" value="AB_hydrolase_fold"/>
</dbReference>
<dbReference type="RefSeq" id="WP_191697862.1">
    <property type="nucleotide sequence ID" value="NZ_JACSQO010000012.1"/>
</dbReference>
<evidence type="ECO:0000313" key="1">
    <source>
        <dbReference type="EMBL" id="MBD7946029.1"/>
    </source>
</evidence>
<name>A0ABR8RE02_9BACI</name>
<protein>
    <submittedName>
        <fullName evidence="1">Uncharacterized protein</fullName>
    </submittedName>
</protein>
<dbReference type="SUPFAM" id="SSF53474">
    <property type="entry name" value="alpha/beta-Hydrolases"/>
    <property type="match status" value="1"/>
</dbReference>
<keyword evidence="2" id="KW-1185">Reference proteome</keyword>
<dbReference type="Pfam" id="PF26363">
    <property type="entry name" value="Phospholipase-like"/>
    <property type="match status" value="1"/>
</dbReference>
<proteinExistence type="predicted"/>
<dbReference type="EMBL" id="JACSQO010000012">
    <property type="protein sequence ID" value="MBD7946029.1"/>
    <property type="molecule type" value="Genomic_DNA"/>
</dbReference>
<gene>
    <name evidence="1" type="ORF">H9650_18145</name>
</gene>
<dbReference type="Proteomes" id="UP000640786">
    <property type="component" value="Unassembled WGS sequence"/>
</dbReference>
<comment type="caution">
    <text evidence="1">The sequence shown here is derived from an EMBL/GenBank/DDBJ whole genome shotgun (WGS) entry which is preliminary data.</text>
</comment>
<evidence type="ECO:0000313" key="2">
    <source>
        <dbReference type="Proteomes" id="UP000640786"/>
    </source>
</evidence>
<reference evidence="1 2" key="1">
    <citation type="submission" date="2020-08" db="EMBL/GenBank/DDBJ databases">
        <title>A Genomic Blueprint of the Chicken Gut Microbiome.</title>
        <authorList>
            <person name="Gilroy R."/>
            <person name="Ravi A."/>
            <person name="Getino M."/>
            <person name="Pursley I."/>
            <person name="Horton D.L."/>
            <person name="Alikhan N.-F."/>
            <person name="Baker D."/>
            <person name="Gharbi K."/>
            <person name="Hall N."/>
            <person name="Watson M."/>
            <person name="Adriaenssens E.M."/>
            <person name="Foster-Nyarko E."/>
            <person name="Jarju S."/>
            <person name="Secka A."/>
            <person name="Antonio M."/>
            <person name="Oren A."/>
            <person name="Chaudhuri R."/>
            <person name="La Ragione R.M."/>
            <person name="Hildebrand F."/>
            <person name="Pallen M.J."/>
        </authorList>
    </citation>
    <scope>NUCLEOTIDE SEQUENCE [LARGE SCALE GENOMIC DNA]</scope>
    <source>
        <strain evidence="1 2">Sa2BUA9</strain>
    </source>
</reference>
<dbReference type="NCBIfam" id="NF047388">
    <property type="entry name" value="SA1320_fam"/>
    <property type="match status" value="1"/>
</dbReference>
<organism evidence="1 2">
    <name type="scientific">Psychrobacillus faecigallinarum</name>
    <dbReference type="NCBI Taxonomy" id="2762235"/>
    <lineage>
        <taxon>Bacteria</taxon>
        <taxon>Bacillati</taxon>
        <taxon>Bacillota</taxon>
        <taxon>Bacilli</taxon>
        <taxon>Bacillales</taxon>
        <taxon>Bacillaceae</taxon>
        <taxon>Psychrobacillus</taxon>
    </lineage>
</organism>
<accession>A0ABR8RE02</accession>
<sequence>MTTINPVSNVQTNDQDLVELAGSHAYRNYPEGRIITVNDKVFRVVDTQYGMSSGLDALTVQNNETKELTVVFVGSADNKDWIDTNAKLLADTPPAQLEDAQKYFDWVNTSLGNVDSVTGNSLGGGLTNSVAINNPQVKAVTLNPAILPAGLVDPTMMYENITNYYSRFDFLTSTEEAIGMGNRIPGKKYNINNGVPLLSQIVSNHTGYVTPDKDGNFVVEVGIKGQPGHGYIHIGADDHIVTSIWTGNPIYGGYTEKIEINQENMILLSNGIRDQVKGRITNVKEYIGNSVSIVEDESAKFSQRVTTLQEIFQQMLEEIAGDPVFKGIAETGAFIKAAIDDLIDLLNTAEDRCRILNSILNSKPAEIIEFITSTDISVETLFAPARDYLNQLKLDVDNLVTSAHNIMYKDIPELFRGGTDNFVDAVVGELDAHYNILKINKEEVYNQLTEYETQVNDIANSFINRDVSLADAIHMGSSPGDRVDAVQKTEIKTIQESSYLVVGMKIKEVQVQLAHNTIVTLGTTILSPILSILEVIALLIEAALTAIILAVKAAQNIGLYGNPIGLLMSLFTDYEHRVKSAVASALEPLIEMEVLMESLRIGFNRMNVNLPEMLDNFKPYLDTAIFEPAKFENVRLYNVAALAILEEMELLFNEIIYQLADEKANAIEETLEVSKNVLGNLQILKEQVDRGTL</sequence>